<dbReference type="InterPro" id="IPR048289">
    <property type="entry name" value="RRM2_NsCP33-like"/>
</dbReference>
<dbReference type="Pfam" id="PF00076">
    <property type="entry name" value="RRM_1"/>
    <property type="match status" value="1"/>
</dbReference>
<accession>A0A662DCU6</accession>
<dbReference type="CDD" id="cd21608">
    <property type="entry name" value="RRM2_NsCP33_like"/>
    <property type="match status" value="1"/>
</dbReference>
<comment type="caution">
    <text evidence="3">The sequence shown here is derived from an EMBL/GenBank/DDBJ whole genome shotgun (WGS) entry which is preliminary data.</text>
</comment>
<evidence type="ECO:0000313" key="4">
    <source>
        <dbReference type="Proteomes" id="UP000267654"/>
    </source>
</evidence>
<dbReference type="PROSITE" id="PS50102">
    <property type="entry name" value="RRM"/>
    <property type="match status" value="1"/>
</dbReference>
<dbReference type="InterPro" id="IPR000504">
    <property type="entry name" value="RRM_dom"/>
</dbReference>
<dbReference type="AlphaFoldDB" id="A0A662DCU6"/>
<keyword evidence="1" id="KW-0694">RNA-binding</keyword>
<dbReference type="InterPro" id="IPR012677">
    <property type="entry name" value="Nucleotide-bd_a/b_plait_sf"/>
</dbReference>
<reference evidence="3 4" key="1">
    <citation type="submission" date="2018-06" db="EMBL/GenBank/DDBJ databases">
        <title>Extensive metabolic versatility and redundancy in microbially diverse, dynamic hydrothermal sediments.</title>
        <authorList>
            <person name="Dombrowski N."/>
            <person name="Teske A."/>
            <person name="Baker B.J."/>
        </authorList>
    </citation>
    <scope>NUCLEOTIDE SEQUENCE [LARGE SCALE GENOMIC DNA]</scope>
    <source>
        <strain evidence="3">B19_G9</strain>
    </source>
</reference>
<feature type="domain" description="RRM" evidence="2">
    <location>
        <begin position="3"/>
        <end position="81"/>
    </location>
</feature>
<dbReference type="InterPro" id="IPR035979">
    <property type="entry name" value="RBD_domain_sf"/>
</dbReference>
<dbReference type="Proteomes" id="UP000267654">
    <property type="component" value="Unassembled WGS sequence"/>
</dbReference>
<dbReference type="Gene3D" id="3.30.70.330">
    <property type="match status" value="1"/>
</dbReference>
<evidence type="ECO:0000313" key="3">
    <source>
        <dbReference type="EMBL" id="RLE11952.1"/>
    </source>
</evidence>
<dbReference type="SUPFAM" id="SSF54928">
    <property type="entry name" value="RNA-binding domain, RBD"/>
    <property type="match status" value="1"/>
</dbReference>
<dbReference type="PANTHER" id="PTHR15241:SF304">
    <property type="entry name" value="RRM DOMAIN-CONTAINING PROTEIN"/>
    <property type="match status" value="1"/>
</dbReference>
<dbReference type="GO" id="GO:0003723">
    <property type="term" value="F:RNA binding"/>
    <property type="evidence" value="ECO:0007669"/>
    <property type="project" value="UniProtKB-KW"/>
</dbReference>
<proteinExistence type="predicted"/>
<evidence type="ECO:0000259" key="2">
    <source>
        <dbReference type="PROSITE" id="PS50102"/>
    </source>
</evidence>
<dbReference type="PANTHER" id="PTHR15241">
    <property type="entry name" value="TRANSFORMER-2-RELATED"/>
    <property type="match status" value="1"/>
</dbReference>
<protein>
    <submittedName>
        <fullName evidence="3">RNA-binding protein</fullName>
    </submittedName>
</protein>
<dbReference type="SMART" id="SM00360">
    <property type="entry name" value="RRM"/>
    <property type="match status" value="1"/>
</dbReference>
<name>A0A662DCU6_UNCAE</name>
<sequence>MRKKLYVGNLSYKATEDDLKDLFKEFETVTEVNLVTDRATGRSRGFGFVEFSSDEDADKAINSLNGKMFQDREIVVNEARPPKNTGHRRY</sequence>
<evidence type="ECO:0000256" key="1">
    <source>
        <dbReference type="ARBA" id="ARBA00022884"/>
    </source>
</evidence>
<gene>
    <name evidence="3" type="ORF">DRI96_05370</name>
</gene>
<dbReference type="EMBL" id="QMQB01000199">
    <property type="protein sequence ID" value="RLE11952.1"/>
    <property type="molecule type" value="Genomic_DNA"/>
</dbReference>
<organism evidence="3 4">
    <name type="scientific">Aerophobetes bacterium</name>
    <dbReference type="NCBI Taxonomy" id="2030807"/>
    <lineage>
        <taxon>Bacteria</taxon>
        <taxon>Candidatus Aerophobota</taxon>
    </lineage>
</organism>